<dbReference type="OrthoDB" id="1806at2759"/>
<protein>
    <submittedName>
        <fullName evidence="3">Uncharacterized protein</fullName>
    </submittedName>
</protein>
<feature type="transmembrane region" description="Helical" evidence="2">
    <location>
        <begin position="115"/>
        <end position="134"/>
    </location>
</feature>
<keyword evidence="2" id="KW-0812">Transmembrane</keyword>
<feature type="transmembrane region" description="Helical" evidence="2">
    <location>
        <begin position="44"/>
        <end position="63"/>
    </location>
</feature>
<keyword evidence="2" id="KW-1133">Transmembrane helix</keyword>
<feature type="transmembrane region" description="Helical" evidence="2">
    <location>
        <begin position="69"/>
        <end position="94"/>
    </location>
</feature>
<feature type="transmembrane region" description="Helical" evidence="2">
    <location>
        <begin position="213"/>
        <end position="232"/>
    </location>
</feature>
<organism evidence="3 4">
    <name type="scientific">Hirsutella minnesotensis 3608</name>
    <dbReference type="NCBI Taxonomy" id="1043627"/>
    <lineage>
        <taxon>Eukaryota</taxon>
        <taxon>Fungi</taxon>
        <taxon>Dikarya</taxon>
        <taxon>Ascomycota</taxon>
        <taxon>Pezizomycotina</taxon>
        <taxon>Sordariomycetes</taxon>
        <taxon>Hypocreomycetidae</taxon>
        <taxon>Hypocreales</taxon>
        <taxon>Ophiocordycipitaceae</taxon>
        <taxon>Hirsutella</taxon>
    </lineage>
</organism>
<name>A0A0F7ZHD3_9HYPO</name>
<dbReference type="AlphaFoldDB" id="A0A0F7ZHD3"/>
<evidence type="ECO:0000313" key="3">
    <source>
        <dbReference type="EMBL" id="KJZ72441.1"/>
    </source>
</evidence>
<feature type="region of interest" description="Disordered" evidence="1">
    <location>
        <begin position="280"/>
        <end position="324"/>
    </location>
</feature>
<proteinExistence type="predicted"/>
<evidence type="ECO:0000313" key="4">
    <source>
        <dbReference type="Proteomes" id="UP000054481"/>
    </source>
</evidence>
<feature type="transmembrane region" description="Helical" evidence="2">
    <location>
        <begin position="168"/>
        <end position="192"/>
    </location>
</feature>
<keyword evidence="4" id="KW-1185">Reference proteome</keyword>
<reference evidence="3 4" key="1">
    <citation type="journal article" date="2014" name="Genome Biol. Evol.">
        <title>Comparative genomics and transcriptomics analyses reveal divergent lifestyle features of nematode endoparasitic fungus Hirsutella minnesotensis.</title>
        <authorList>
            <person name="Lai Y."/>
            <person name="Liu K."/>
            <person name="Zhang X."/>
            <person name="Zhang X."/>
            <person name="Li K."/>
            <person name="Wang N."/>
            <person name="Shu C."/>
            <person name="Wu Y."/>
            <person name="Wang C."/>
            <person name="Bushley K.E."/>
            <person name="Xiang M."/>
            <person name="Liu X."/>
        </authorList>
    </citation>
    <scope>NUCLEOTIDE SEQUENCE [LARGE SCALE GENOMIC DNA]</scope>
    <source>
        <strain evidence="3 4">3608</strain>
    </source>
</reference>
<gene>
    <name evidence="3" type="ORF">HIM_08110</name>
</gene>
<dbReference type="EMBL" id="KQ030546">
    <property type="protein sequence ID" value="KJZ72441.1"/>
    <property type="molecule type" value="Genomic_DNA"/>
</dbReference>
<sequence length="324" mass="36214">MSLCVVQSRQDMYGLGIRLSSYLQWLAAIAFQRRAPKALPTIRVLGLLLSGGITIGLLAQVIHGQLDPGAIHTLVLLATGPHLFLVPVYAWRLVTCCDDFWDPLRIYKEDHLRTFRVLNYLQALAASSLGVWFYTTHLPNLRRDCHQYGFLFGQVRLDDNAALAAFNAMLFLLIDGACICFALSRVHGCWWVKGRSRKRRLGRKRIRAHQRHMRRFHTVSNVCVFALLVVAIELPLNWNQLSSSDRLDSSAQLIPLVVSIGFVVRTAFFAIAEVEDDEHSTTRRRATRAGQQSSAPVGEAGEGISGLPRRLPSVYAGQGVGRVE</sequence>
<feature type="transmembrane region" description="Helical" evidence="2">
    <location>
        <begin position="252"/>
        <end position="274"/>
    </location>
</feature>
<evidence type="ECO:0000256" key="1">
    <source>
        <dbReference type="SAM" id="MobiDB-lite"/>
    </source>
</evidence>
<accession>A0A0F7ZHD3</accession>
<dbReference type="Proteomes" id="UP000054481">
    <property type="component" value="Unassembled WGS sequence"/>
</dbReference>
<keyword evidence="2" id="KW-0472">Membrane</keyword>
<evidence type="ECO:0000256" key="2">
    <source>
        <dbReference type="SAM" id="Phobius"/>
    </source>
</evidence>